<comment type="function">
    <text evidence="2">Catalyzes the ATP-dependent phosphorylation of thiamine-monophosphate (TMP) to form thiamine-pyrophosphate (TPP), the active form of vitamin B1.</text>
</comment>
<feature type="binding site" evidence="2">
    <location>
        <position position="191"/>
    </location>
    <ligand>
        <name>Mg(2+)</name>
        <dbReference type="ChEBI" id="CHEBI:18420"/>
        <label>3</label>
    </ligand>
</feature>
<dbReference type="GO" id="GO:0009229">
    <property type="term" value="P:thiamine diphosphate biosynthetic process"/>
    <property type="evidence" value="ECO:0007669"/>
    <property type="project" value="UniProtKB-UniRule"/>
</dbReference>
<evidence type="ECO:0000259" key="4">
    <source>
        <dbReference type="Pfam" id="PF02769"/>
    </source>
</evidence>
<proteinExistence type="inferred from homology"/>
<evidence type="ECO:0000256" key="1">
    <source>
        <dbReference type="ARBA" id="ARBA00022977"/>
    </source>
</evidence>
<feature type="binding site" evidence="2">
    <location>
        <position position="194"/>
    </location>
    <ligand>
        <name>Mg(2+)</name>
        <dbReference type="ChEBI" id="CHEBI:18420"/>
        <label>5</label>
    </ligand>
</feature>
<dbReference type="Proteomes" id="UP000324974">
    <property type="component" value="Chromosome"/>
</dbReference>
<evidence type="ECO:0000313" key="6">
    <source>
        <dbReference type="Proteomes" id="UP000324974"/>
    </source>
</evidence>
<feature type="domain" description="PurM-like N-terminal" evidence="3">
    <location>
        <begin position="26"/>
        <end position="137"/>
    </location>
</feature>
<dbReference type="SUPFAM" id="SSF56042">
    <property type="entry name" value="PurM C-terminal domain-like"/>
    <property type="match status" value="1"/>
</dbReference>
<feature type="binding site" evidence="2">
    <location>
        <position position="144"/>
    </location>
    <ligand>
        <name>ATP</name>
        <dbReference type="ChEBI" id="CHEBI:30616"/>
    </ligand>
</feature>
<dbReference type="AlphaFoldDB" id="A0A5C1A4B9"/>
<keyword evidence="2 5" id="KW-0418">Kinase</keyword>
<dbReference type="UniPathway" id="UPA00060">
    <property type="reaction ID" value="UER00142"/>
</dbReference>
<feature type="domain" description="PurM-like C-terminal" evidence="4">
    <location>
        <begin position="164"/>
        <end position="278"/>
    </location>
</feature>
<keyword evidence="2" id="KW-0547">Nucleotide-binding</keyword>
<evidence type="ECO:0000313" key="5">
    <source>
        <dbReference type="EMBL" id="QEL13163.1"/>
    </source>
</evidence>
<feature type="binding site" evidence="2">
    <location>
        <position position="102"/>
    </location>
    <ligand>
        <name>ATP</name>
        <dbReference type="ChEBI" id="CHEBI:30616"/>
    </ligand>
</feature>
<feature type="binding site" evidence="2">
    <location>
        <position position="120"/>
    </location>
    <ligand>
        <name>Mg(2+)</name>
        <dbReference type="ChEBI" id="CHEBI:18420"/>
        <label>1</label>
    </ligand>
</feature>
<comment type="similarity">
    <text evidence="2">Belongs to the thiamine-monophosphate kinase family.</text>
</comment>
<dbReference type="OrthoDB" id="9802811at2"/>
<comment type="pathway">
    <text evidence="2">Cofactor biosynthesis; thiamine diphosphate biosynthesis; thiamine diphosphate from thiamine phosphate: step 1/1.</text>
</comment>
<feature type="binding site" evidence="2">
    <location>
        <position position="44"/>
    </location>
    <ligand>
        <name>Mg(2+)</name>
        <dbReference type="ChEBI" id="CHEBI:18420"/>
        <label>1</label>
    </ligand>
</feature>
<dbReference type="InterPro" id="IPR010918">
    <property type="entry name" value="PurM-like_C_dom"/>
</dbReference>
<dbReference type="GO" id="GO:0009228">
    <property type="term" value="P:thiamine biosynthetic process"/>
    <property type="evidence" value="ECO:0007669"/>
    <property type="project" value="UniProtKB-KW"/>
</dbReference>
<dbReference type="Pfam" id="PF02769">
    <property type="entry name" value="AIRS_C"/>
    <property type="match status" value="1"/>
</dbReference>
<feature type="binding site" evidence="2">
    <location>
        <position position="73"/>
    </location>
    <ligand>
        <name>Mg(2+)</name>
        <dbReference type="ChEBI" id="CHEBI:18420"/>
        <label>2</label>
    </ligand>
</feature>
<feature type="binding site" evidence="2">
    <location>
        <position position="42"/>
    </location>
    <ligand>
        <name>Mg(2+)</name>
        <dbReference type="ChEBI" id="CHEBI:18420"/>
        <label>4</label>
    </ligand>
</feature>
<dbReference type="GO" id="GO:0009030">
    <property type="term" value="F:thiamine-phosphate kinase activity"/>
    <property type="evidence" value="ECO:0007669"/>
    <property type="project" value="UniProtKB-UniRule"/>
</dbReference>
<feature type="binding site" evidence="2">
    <location>
        <begin position="119"/>
        <end position="120"/>
    </location>
    <ligand>
        <name>ATP</name>
        <dbReference type="ChEBI" id="CHEBI:30616"/>
    </ligand>
</feature>
<feature type="binding site" evidence="2">
    <location>
        <position position="44"/>
    </location>
    <ligand>
        <name>Mg(2+)</name>
        <dbReference type="ChEBI" id="CHEBI:18420"/>
        <label>2</label>
    </ligand>
</feature>
<keyword evidence="1 2" id="KW-0784">Thiamine biosynthesis</keyword>
<dbReference type="PANTHER" id="PTHR30270:SF0">
    <property type="entry name" value="THIAMINE-MONOPHOSPHATE KINASE"/>
    <property type="match status" value="1"/>
</dbReference>
<feature type="binding site" evidence="2">
    <location>
        <position position="51"/>
    </location>
    <ligand>
        <name>substrate</name>
    </ligand>
</feature>
<feature type="binding site" evidence="2">
    <location>
        <position position="244"/>
    </location>
    <ligand>
        <name>substrate</name>
    </ligand>
</feature>
<feature type="binding site" evidence="2">
    <location>
        <position position="28"/>
    </location>
    <ligand>
        <name>Mg(2+)</name>
        <dbReference type="ChEBI" id="CHEBI:18420"/>
        <label>4</label>
    </ligand>
</feature>
<sequence>MSGEFTFIDWIRGQTRPNTRVLIGPGDDCAALSPGRSPWLITTDMLMDGTDFVLAEVGPHRVGLKAMAVNLSDLAAMAGRPVGVVVSVALPRGDDTLGRDLYHGLREMADSFGVPIVGGDTNSWAGPLVISVTAFGEAERPVRRNGAKPGDWLFVTGPLGGSILGHHLDFTPRIAEALRLHETVDLHAMIDISDGLSADLHHILEESRCGAVLHAEAIPIAEAARQLTQQSSKTPLEHALGDGEDFELVFAVSPEDGEKLLREPPVQVWKIGECVADGYWIEEQKNRRPLVPTGWVHSL</sequence>
<keyword evidence="2" id="KW-0067">ATP-binding</keyword>
<evidence type="ECO:0000259" key="3">
    <source>
        <dbReference type="Pfam" id="PF00586"/>
    </source>
</evidence>
<dbReference type="CDD" id="cd02194">
    <property type="entry name" value="ThiL"/>
    <property type="match status" value="1"/>
</dbReference>
<feature type="binding site" evidence="2">
    <location>
        <position position="28"/>
    </location>
    <ligand>
        <name>Mg(2+)</name>
        <dbReference type="ChEBI" id="CHEBI:18420"/>
        <label>3</label>
    </ligand>
</feature>
<dbReference type="Gene3D" id="3.90.650.10">
    <property type="entry name" value="PurM-like C-terminal domain"/>
    <property type="match status" value="1"/>
</dbReference>
<dbReference type="PIRSF" id="PIRSF005303">
    <property type="entry name" value="Thiam_monoph_kin"/>
    <property type="match status" value="1"/>
</dbReference>
<dbReference type="InterPro" id="IPR036921">
    <property type="entry name" value="PurM-like_N_sf"/>
</dbReference>
<comment type="miscellaneous">
    <text evidence="2">Reaction mechanism of ThiL seems to utilize a direct, inline transfer of the gamma-phosphate of ATP to TMP rather than a phosphorylated enzyme intermediate.</text>
</comment>
<comment type="catalytic activity">
    <reaction evidence="2">
        <text>thiamine phosphate + ATP = thiamine diphosphate + ADP</text>
        <dbReference type="Rhea" id="RHEA:15913"/>
        <dbReference type="ChEBI" id="CHEBI:30616"/>
        <dbReference type="ChEBI" id="CHEBI:37575"/>
        <dbReference type="ChEBI" id="CHEBI:58937"/>
        <dbReference type="ChEBI" id="CHEBI:456216"/>
        <dbReference type="EC" id="2.7.4.16"/>
    </reaction>
</comment>
<dbReference type="EC" id="2.7.4.16" evidence="2"/>
<feature type="binding site" evidence="2">
    <location>
        <position position="73"/>
    </location>
    <ligand>
        <name>Mg(2+)</name>
        <dbReference type="ChEBI" id="CHEBI:18420"/>
        <label>4</label>
    </ligand>
</feature>
<keyword evidence="2" id="KW-0808">Transferase</keyword>
<dbReference type="InterPro" id="IPR006283">
    <property type="entry name" value="ThiL-like"/>
</dbReference>
<accession>A0A5C1A4B9</accession>
<dbReference type="KEGG" id="lrs:PX52LOC_00016"/>
<dbReference type="Gene3D" id="3.30.1330.10">
    <property type="entry name" value="PurM-like, N-terminal domain"/>
    <property type="match status" value="1"/>
</dbReference>
<dbReference type="PANTHER" id="PTHR30270">
    <property type="entry name" value="THIAMINE-MONOPHOSPHATE KINASE"/>
    <property type="match status" value="1"/>
</dbReference>
<reference evidence="6" key="1">
    <citation type="submission" date="2019-08" db="EMBL/GenBank/DDBJ databases">
        <title>Limnoglobus roseus gen. nov., sp. nov., a novel freshwater planctomycete with a giant genome from the family Gemmataceae.</title>
        <authorList>
            <person name="Kulichevskaya I.S."/>
            <person name="Naumoff D.G."/>
            <person name="Miroshnikov K."/>
            <person name="Ivanova A."/>
            <person name="Philippov D.A."/>
            <person name="Hakobyan A."/>
            <person name="Rijpstra I.C."/>
            <person name="Sinninghe Damste J.S."/>
            <person name="Liesack W."/>
            <person name="Dedysh S.N."/>
        </authorList>
    </citation>
    <scope>NUCLEOTIDE SEQUENCE [LARGE SCALE GENOMIC DNA]</scope>
    <source>
        <strain evidence="6">PX52</strain>
    </source>
</reference>
<dbReference type="InterPro" id="IPR036676">
    <property type="entry name" value="PurM-like_C_sf"/>
</dbReference>
<keyword evidence="2" id="KW-0479">Metal-binding</keyword>
<organism evidence="5 6">
    <name type="scientific">Limnoglobus roseus</name>
    <dbReference type="NCBI Taxonomy" id="2598579"/>
    <lineage>
        <taxon>Bacteria</taxon>
        <taxon>Pseudomonadati</taxon>
        <taxon>Planctomycetota</taxon>
        <taxon>Planctomycetia</taxon>
        <taxon>Gemmatales</taxon>
        <taxon>Gemmataceae</taxon>
        <taxon>Limnoglobus</taxon>
    </lineage>
</organism>
<keyword evidence="2" id="KW-0460">Magnesium</keyword>
<dbReference type="Pfam" id="PF00586">
    <property type="entry name" value="AIRS"/>
    <property type="match status" value="1"/>
</dbReference>
<feature type="binding site" evidence="2">
    <location>
        <position position="295"/>
    </location>
    <ligand>
        <name>substrate</name>
    </ligand>
</feature>
<evidence type="ECO:0000256" key="2">
    <source>
        <dbReference type="HAMAP-Rule" id="MF_02128"/>
    </source>
</evidence>
<feature type="binding site" evidence="2">
    <location>
        <position position="73"/>
    </location>
    <ligand>
        <name>Mg(2+)</name>
        <dbReference type="ChEBI" id="CHEBI:18420"/>
        <label>3</label>
    </ligand>
</feature>
<keyword evidence="6" id="KW-1185">Reference proteome</keyword>
<dbReference type="GO" id="GO:0005524">
    <property type="term" value="F:ATP binding"/>
    <property type="evidence" value="ECO:0007669"/>
    <property type="project" value="UniProtKB-UniRule"/>
</dbReference>
<feature type="binding site" evidence="2">
    <location>
        <position position="43"/>
    </location>
    <ligand>
        <name>Mg(2+)</name>
        <dbReference type="ChEBI" id="CHEBI:18420"/>
        <label>1</label>
    </ligand>
</feature>
<gene>
    <name evidence="2" type="primary">thiL</name>
    <name evidence="5" type="ORF">PX52LOC_00016</name>
</gene>
<dbReference type="HAMAP" id="MF_02128">
    <property type="entry name" value="TMP_kinase"/>
    <property type="match status" value="1"/>
</dbReference>
<dbReference type="EMBL" id="CP042425">
    <property type="protein sequence ID" value="QEL13163.1"/>
    <property type="molecule type" value="Genomic_DNA"/>
</dbReference>
<name>A0A5C1A4B9_9BACT</name>
<dbReference type="GO" id="GO:0000287">
    <property type="term" value="F:magnesium ion binding"/>
    <property type="evidence" value="ECO:0007669"/>
    <property type="project" value="UniProtKB-UniRule"/>
</dbReference>
<feature type="binding site" evidence="2">
    <location>
        <position position="193"/>
    </location>
    <ligand>
        <name>ATP</name>
        <dbReference type="ChEBI" id="CHEBI:30616"/>
    </ligand>
</feature>
<dbReference type="InterPro" id="IPR016188">
    <property type="entry name" value="PurM-like_N"/>
</dbReference>
<dbReference type="SUPFAM" id="SSF55326">
    <property type="entry name" value="PurM N-terminal domain-like"/>
    <property type="match status" value="1"/>
</dbReference>
<protein>
    <recommendedName>
        <fullName evidence="2">Thiamine-monophosphate kinase</fullName>
        <shortName evidence="2">TMP kinase</shortName>
        <shortName evidence="2">Thiamine-phosphate kinase</shortName>
        <ecNumber evidence="2">2.7.4.16</ecNumber>
    </recommendedName>
</protein>